<name>A0ABP9YF04_9FUNG</name>
<dbReference type="EMBL" id="BAABUJ010000047">
    <property type="protein sequence ID" value="GAA5805532.1"/>
    <property type="molecule type" value="Genomic_DNA"/>
</dbReference>
<evidence type="ECO:0000313" key="4">
    <source>
        <dbReference type="Proteomes" id="UP001476247"/>
    </source>
</evidence>
<keyword evidence="1" id="KW-0175">Coiled coil</keyword>
<gene>
    <name evidence="3" type="ORF">HPULCUR_011049</name>
</gene>
<evidence type="ECO:0000313" key="3">
    <source>
        <dbReference type="EMBL" id="GAA5805532.1"/>
    </source>
</evidence>
<feature type="region of interest" description="Disordered" evidence="2">
    <location>
        <begin position="297"/>
        <end position="368"/>
    </location>
</feature>
<accession>A0ABP9YF04</accession>
<feature type="compositionally biased region" description="Polar residues" evidence="2">
    <location>
        <begin position="297"/>
        <end position="318"/>
    </location>
</feature>
<feature type="compositionally biased region" description="Acidic residues" evidence="2">
    <location>
        <begin position="349"/>
        <end position="360"/>
    </location>
</feature>
<reference evidence="3 4" key="1">
    <citation type="submission" date="2024-04" db="EMBL/GenBank/DDBJ databases">
        <title>genome sequences of Mucor flavus KT1a and Helicostylum pulchrum KT1b strains isolation_sourced from the surface of a dry-aged beef.</title>
        <authorList>
            <person name="Toyotome T."/>
            <person name="Hosono M."/>
            <person name="Torimaru M."/>
            <person name="Fukuda K."/>
            <person name="Mikami N."/>
        </authorList>
    </citation>
    <scope>NUCLEOTIDE SEQUENCE [LARGE SCALE GENOMIC DNA]</scope>
    <source>
        <strain evidence="3 4">KT1b</strain>
    </source>
</reference>
<evidence type="ECO:0000256" key="1">
    <source>
        <dbReference type="SAM" id="Coils"/>
    </source>
</evidence>
<evidence type="ECO:0000256" key="2">
    <source>
        <dbReference type="SAM" id="MobiDB-lite"/>
    </source>
</evidence>
<feature type="coiled-coil region" evidence="1">
    <location>
        <begin position="34"/>
        <end position="61"/>
    </location>
</feature>
<sequence length="368" mass="41412">MDLEIPNSFDPALKNFLRSLQDDMKTFAGLVTANQNLTAENESLRAQVQKLQILCENRKNADNSRTRGPTIDLTPVLSTAQGINASKYAPTITTPQSTEWTQVVQRKNAQRKSKAPLSDRKRLATARPFDGPPSDTDSPSGYEYVYIYRKHAMTRKDIRHRFGLLGVTTARVIDINFPAHSIVGILIHKEYKPDFKAVLDECKIPTIDNFDPIAGANIADPKYADLNAETRAKFSASLHQYRCMRTLNFIREYLLPSVSKFFIEQKWITPIIAEDIISHRMPRPMKKRNTMNRTSLAGNFINNHNTTKQSEGTAPPDNTENEFAHYGGGTNDNMDTTEEFDGTNAYGPDSDEELADAEDLSPDKPNNQ</sequence>
<keyword evidence="4" id="KW-1185">Reference proteome</keyword>
<protein>
    <submittedName>
        <fullName evidence="3">Uncharacterized protein</fullName>
    </submittedName>
</protein>
<proteinExistence type="predicted"/>
<feature type="region of interest" description="Disordered" evidence="2">
    <location>
        <begin position="99"/>
        <end position="137"/>
    </location>
</feature>
<dbReference type="Proteomes" id="UP001476247">
    <property type="component" value="Unassembled WGS sequence"/>
</dbReference>
<comment type="caution">
    <text evidence="3">The sequence shown here is derived from an EMBL/GenBank/DDBJ whole genome shotgun (WGS) entry which is preliminary data.</text>
</comment>
<organism evidence="3 4">
    <name type="scientific">Helicostylum pulchrum</name>
    <dbReference type="NCBI Taxonomy" id="562976"/>
    <lineage>
        <taxon>Eukaryota</taxon>
        <taxon>Fungi</taxon>
        <taxon>Fungi incertae sedis</taxon>
        <taxon>Mucoromycota</taxon>
        <taxon>Mucoromycotina</taxon>
        <taxon>Mucoromycetes</taxon>
        <taxon>Mucorales</taxon>
        <taxon>Mucorineae</taxon>
        <taxon>Mucoraceae</taxon>
        <taxon>Helicostylum</taxon>
    </lineage>
</organism>